<keyword evidence="8" id="KW-0560">Oxidoreductase</keyword>
<evidence type="ECO:0000256" key="12">
    <source>
        <dbReference type="ARBA" id="ARBA00060764"/>
    </source>
</evidence>
<evidence type="ECO:0000313" key="16">
    <source>
        <dbReference type="EMBL" id="RAL49765.1"/>
    </source>
</evidence>
<dbReference type="GO" id="GO:0008270">
    <property type="term" value="F:zinc ion binding"/>
    <property type="evidence" value="ECO:0007669"/>
    <property type="project" value="InterPro"/>
</dbReference>
<comment type="cofactor">
    <cofactor evidence="1 13">
        <name>Zn(2+)</name>
        <dbReference type="ChEBI" id="CHEBI:29105"/>
    </cofactor>
</comment>
<dbReference type="Pfam" id="PF08240">
    <property type="entry name" value="ADH_N"/>
    <property type="match status" value="1"/>
</dbReference>
<dbReference type="InterPro" id="IPR002328">
    <property type="entry name" value="ADH_Zn_CS"/>
</dbReference>
<dbReference type="PANTHER" id="PTHR43880">
    <property type="entry name" value="ALCOHOL DEHYDROGENASE"/>
    <property type="match status" value="1"/>
</dbReference>
<evidence type="ECO:0000256" key="3">
    <source>
        <dbReference type="ARBA" id="ARBA00011738"/>
    </source>
</evidence>
<evidence type="ECO:0000256" key="1">
    <source>
        <dbReference type="ARBA" id="ARBA00001947"/>
    </source>
</evidence>
<dbReference type="EC" id="1.1.1.1" evidence="4"/>
<dbReference type="SUPFAM" id="SSF51735">
    <property type="entry name" value="NAD(P)-binding Rossmann-fold domains"/>
    <property type="match status" value="1"/>
</dbReference>
<comment type="similarity">
    <text evidence="12">Belongs to the zinc-containing alcohol dehydrogenase family. Class-IV subfamily.</text>
</comment>
<evidence type="ECO:0000256" key="2">
    <source>
        <dbReference type="ARBA" id="ARBA00004496"/>
    </source>
</evidence>
<dbReference type="PANTHER" id="PTHR43880:SF40">
    <property type="entry name" value="ALCOHOL DEHYDROGENASE 2"/>
    <property type="match status" value="1"/>
</dbReference>
<feature type="domain" description="Alcohol dehydrogenase-like N-terminal" evidence="15">
    <location>
        <begin position="42"/>
        <end position="169"/>
    </location>
</feature>
<evidence type="ECO:0000256" key="7">
    <source>
        <dbReference type="ARBA" id="ARBA00022833"/>
    </source>
</evidence>
<dbReference type="InterPro" id="IPR013149">
    <property type="entry name" value="ADH-like_C"/>
</dbReference>
<dbReference type="GO" id="GO:0051903">
    <property type="term" value="F:S-(hydroxymethyl)glutathione dehydrogenase [NAD(P)+] activity"/>
    <property type="evidence" value="ECO:0007669"/>
    <property type="project" value="TreeGrafter"/>
</dbReference>
<evidence type="ECO:0000256" key="13">
    <source>
        <dbReference type="RuleBase" id="RU361277"/>
    </source>
</evidence>
<dbReference type="Proteomes" id="UP000249390">
    <property type="component" value="Unassembled WGS sequence"/>
</dbReference>
<evidence type="ECO:0000259" key="14">
    <source>
        <dbReference type="Pfam" id="PF00107"/>
    </source>
</evidence>
<evidence type="ECO:0000256" key="4">
    <source>
        <dbReference type="ARBA" id="ARBA00013190"/>
    </source>
</evidence>
<dbReference type="SUPFAM" id="SSF50129">
    <property type="entry name" value="GroES-like"/>
    <property type="match status" value="1"/>
</dbReference>
<evidence type="ECO:0000256" key="8">
    <source>
        <dbReference type="ARBA" id="ARBA00023002"/>
    </source>
</evidence>
<reference evidence="16 17" key="1">
    <citation type="submission" date="2018-06" db="EMBL/GenBank/DDBJ databases">
        <title>The Genome of Cuscuta australis (Dodder) Provides Insight into the Evolution of Plant Parasitism.</title>
        <authorList>
            <person name="Liu H."/>
        </authorList>
    </citation>
    <scope>NUCLEOTIDE SEQUENCE [LARGE SCALE GENOMIC DNA]</scope>
    <source>
        <strain evidence="17">cv. Yunnan</strain>
        <tissue evidence="16">Vines</tissue>
    </source>
</reference>
<evidence type="ECO:0000256" key="9">
    <source>
        <dbReference type="ARBA" id="ARBA00023027"/>
    </source>
</evidence>
<evidence type="ECO:0000256" key="5">
    <source>
        <dbReference type="ARBA" id="ARBA00022490"/>
    </source>
</evidence>
<dbReference type="Gene3D" id="3.90.180.10">
    <property type="entry name" value="Medium-chain alcohol dehydrogenases, catalytic domain"/>
    <property type="match status" value="1"/>
</dbReference>
<gene>
    <name evidence="16" type="ORF">DM860_002056</name>
</gene>
<dbReference type="InterPro" id="IPR011032">
    <property type="entry name" value="GroES-like_sf"/>
</dbReference>
<dbReference type="GO" id="GO:0046294">
    <property type="term" value="P:formaldehyde catabolic process"/>
    <property type="evidence" value="ECO:0007669"/>
    <property type="project" value="TreeGrafter"/>
</dbReference>
<comment type="catalytic activity">
    <reaction evidence="10">
        <text>a secondary alcohol + NAD(+) = a ketone + NADH + H(+)</text>
        <dbReference type="Rhea" id="RHEA:10740"/>
        <dbReference type="ChEBI" id="CHEBI:15378"/>
        <dbReference type="ChEBI" id="CHEBI:17087"/>
        <dbReference type="ChEBI" id="CHEBI:35681"/>
        <dbReference type="ChEBI" id="CHEBI:57540"/>
        <dbReference type="ChEBI" id="CHEBI:57945"/>
        <dbReference type="EC" id="1.1.1.1"/>
    </reaction>
</comment>
<comment type="subcellular location">
    <subcellularLocation>
        <location evidence="2">Cytoplasm</location>
    </subcellularLocation>
</comment>
<comment type="catalytic activity">
    <reaction evidence="11">
        <text>a primary alcohol + NAD(+) = an aldehyde + NADH + H(+)</text>
        <dbReference type="Rhea" id="RHEA:10736"/>
        <dbReference type="ChEBI" id="CHEBI:15378"/>
        <dbReference type="ChEBI" id="CHEBI:15734"/>
        <dbReference type="ChEBI" id="CHEBI:17478"/>
        <dbReference type="ChEBI" id="CHEBI:57540"/>
        <dbReference type="ChEBI" id="CHEBI:57945"/>
        <dbReference type="EC" id="1.1.1.1"/>
    </reaction>
</comment>
<dbReference type="EMBL" id="NQVE01000076">
    <property type="protein sequence ID" value="RAL49765.1"/>
    <property type="molecule type" value="Genomic_DNA"/>
</dbReference>
<sequence>MADPRITPASTAGKVIKCKAAVSWGPRQPLRIQEVEVAPPQKMEVRVKVLFTCFCLGDALAWSVEGPWFPRIMGHEGTGVVESVGEGVTGVVAGDTVMIVCAGECGECAYCKSEESNLCTLPCLKSLGGLKVSEETSRFSVEGAPVYHYATTSTFTEYTNAHAGCVVKINPEAPLDKVCALNCGVISGLGAVFNVAKPPEDSSVAIFGLGLPGLAASEAARIAGASQIIGVDSDSDRLCKALGFSVTYALNSSYHTTPIHDLIVDITKEGADRSVVCIADPKYMTSAFECLHTGWGVAVLNTVMPEKFSTDPLNFIAERTLKGCYFGNYKPRSHLPSLVDMIVNGELDTAKFVTYRCRFAEINEALLQFAEAKDLGVFLCIIAME</sequence>
<dbReference type="GO" id="GO:0004022">
    <property type="term" value="F:alcohol dehydrogenase (NAD+) activity"/>
    <property type="evidence" value="ECO:0007669"/>
    <property type="project" value="UniProtKB-EC"/>
</dbReference>
<evidence type="ECO:0000256" key="11">
    <source>
        <dbReference type="ARBA" id="ARBA00049243"/>
    </source>
</evidence>
<dbReference type="PROSITE" id="PS00059">
    <property type="entry name" value="ADH_ZINC"/>
    <property type="match status" value="1"/>
</dbReference>
<dbReference type="Gene3D" id="3.40.50.720">
    <property type="entry name" value="NAD(P)-binding Rossmann-like Domain"/>
    <property type="match status" value="1"/>
</dbReference>
<dbReference type="GO" id="GO:0005829">
    <property type="term" value="C:cytosol"/>
    <property type="evidence" value="ECO:0007669"/>
    <property type="project" value="TreeGrafter"/>
</dbReference>
<comment type="caution">
    <text evidence="16">The sequence shown here is derived from an EMBL/GenBank/DDBJ whole genome shotgun (WGS) entry which is preliminary data.</text>
</comment>
<dbReference type="FunFam" id="3.90.180.10:FF:000067">
    <property type="entry name" value="alcohol dehydrogenase 1-like isoform X1"/>
    <property type="match status" value="1"/>
</dbReference>
<proteinExistence type="inferred from homology"/>
<evidence type="ECO:0000259" key="15">
    <source>
        <dbReference type="Pfam" id="PF08240"/>
    </source>
</evidence>
<evidence type="ECO:0000256" key="6">
    <source>
        <dbReference type="ARBA" id="ARBA00022723"/>
    </source>
</evidence>
<keyword evidence="6 13" id="KW-0479">Metal-binding</keyword>
<accession>A0A328DVN8</accession>
<evidence type="ECO:0000256" key="10">
    <source>
        <dbReference type="ARBA" id="ARBA00049164"/>
    </source>
</evidence>
<dbReference type="InterPro" id="IPR036291">
    <property type="entry name" value="NAD(P)-bd_dom_sf"/>
</dbReference>
<dbReference type="Pfam" id="PF00107">
    <property type="entry name" value="ADH_zinc_N"/>
    <property type="match status" value="1"/>
</dbReference>
<evidence type="ECO:0000313" key="17">
    <source>
        <dbReference type="Proteomes" id="UP000249390"/>
    </source>
</evidence>
<protein>
    <recommendedName>
        <fullName evidence="4">alcohol dehydrogenase</fullName>
        <ecNumber evidence="4">1.1.1.1</ecNumber>
    </recommendedName>
</protein>
<keyword evidence="9" id="KW-0520">NAD</keyword>
<dbReference type="AlphaFoldDB" id="A0A328DVN8"/>
<comment type="subunit">
    <text evidence="3">Homodimer.</text>
</comment>
<feature type="domain" description="Alcohol dehydrogenase-like C-terminal" evidence="14">
    <location>
        <begin position="213"/>
        <end position="342"/>
    </location>
</feature>
<keyword evidence="7 13" id="KW-0862">Zinc</keyword>
<dbReference type="FunFam" id="3.40.50.720:FF:000003">
    <property type="entry name" value="S-(hydroxymethyl)glutathione dehydrogenase"/>
    <property type="match status" value="1"/>
</dbReference>
<keyword evidence="17" id="KW-1185">Reference proteome</keyword>
<name>A0A328DVN8_9ASTE</name>
<organism evidence="16 17">
    <name type="scientific">Cuscuta australis</name>
    <dbReference type="NCBI Taxonomy" id="267555"/>
    <lineage>
        <taxon>Eukaryota</taxon>
        <taxon>Viridiplantae</taxon>
        <taxon>Streptophyta</taxon>
        <taxon>Embryophyta</taxon>
        <taxon>Tracheophyta</taxon>
        <taxon>Spermatophyta</taxon>
        <taxon>Magnoliopsida</taxon>
        <taxon>eudicotyledons</taxon>
        <taxon>Gunneridae</taxon>
        <taxon>Pentapetalae</taxon>
        <taxon>asterids</taxon>
        <taxon>lamiids</taxon>
        <taxon>Solanales</taxon>
        <taxon>Convolvulaceae</taxon>
        <taxon>Cuscuteae</taxon>
        <taxon>Cuscuta</taxon>
        <taxon>Cuscuta subgen. Grammica</taxon>
        <taxon>Cuscuta sect. Cleistogrammica</taxon>
    </lineage>
</organism>
<dbReference type="InterPro" id="IPR013154">
    <property type="entry name" value="ADH-like_N"/>
</dbReference>
<keyword evidence="5" id="KW-0963">Cytoplasm</keyword>